<dbReference type="SUPFAM" id="SSF51430">
    <property type="entry name" value="NAD(P)-linked oxidoreductase"/>
    <property type="match status" value="1"/>
</dbReference>
<dbReference type="InterPro" id="IPR036812">
    <property type="entry name" value="NAD(P)_OxRdtase_dom_sf"/>
</dbReference>
<protein>
    <submittedName>
        <fullName evidence="3">Unannotated protein</fullName>
    </submittedName>
</protein>
<feature type="domain" description="NADP-dependent oxidoreductase" evidence="2">
    <location>
        <begin position="15"/>
        <end position="313"/>
    </location>
</feature>
<accession>A0A6J7SAY6</accession>
<dbReference type="GO" id="GO:0016491">
    <property type="term" value="F:oxidoreductase activity"/>
    <property type="evidence" value="ECO:0007669"/>
    <property type="project" value="UniProtKB-KW"/>
</dbReference>
<reference evidence="3" key="1">
    <citation type="submission" date="2020-05" db="EMBL/GenBank/DDBJ databases">
        <authorList>
            <person name="Chiriac C."/>
            <person name="Salcher M."/>
            <person name="Ghai R."/>
            <person name="Kavagutti S V."/>
        </authorList>
    </citation>
    <scope>NUCLEOTIDE SEQUENCE</scope>
</reference>
<keyword evidence="1" id="KW-0560">Oxidoreductase</keyword>
<name>A0A6J7SAY6_9ZZZZ</name>
<dbReference type="FunFam" id="3.20.20.100:FF:000004">
    <property type="entry name" value="Oxidoreductase, aldo/keto reductase"/>
    <property type="match status" value="1"/>
</dbReference>
<dbReference type="PANTHER" id="PTHR43364:SF18">
    <property type="entry name" value="OXIDOREDUCTASE"/>
    <property type="match status" value="1"/>
</dbReference>
<sequence length="328" mass="35880">MQQRPLGRSGLWVGRLALGTMTWGRGTDEYEARDQLALFLDAGGTLIDTADVYVDGVAEQLLGELLEEFGVRDQVVVATKAGQRPGNEDRRFDSSRIHLMRTVEASLRRLRTDVLDVWQLHAYDPMTPMEETMATCDELVKSGKVRYIGISNFSGWQTARAATWQRAVSGRAPIVTTQMEYSLLERGIEREIVPAAQSLGLGILPWSPLGRGVLTGKYRHGTPADSRGGNADSAAWVQTYLDERARRIVDAVATAADGLGTSPTEVALAWLRDRPGVVAPILGARTTSQLLAALASDELELPEEINRALDEISAPPLGYPEAGWAQRR</sequence>
<dbReference type="AlphaFoldDB" id="A0A6J7SAY6"/>
<dbReference type="EMBL" id="CAFBPZ010000046">
    <property type="protein sequence ID" value="CAB5038405.1"/>
    <property type="molecule type" value="Genomic_DNA"/>
</dbReference>
<dbReference type="Pfam" id="PF00248">
    <property type="entry name" value="Aldo_ket_red"/>
    <property type="match status" value="1"/>
</dbReference>
<dbReference type="PANTHER" id="PTHR43364">
    <property type="entry name" value="NADH-SPECIFIC METHYLGLYOXAL REDUCTASE-RELATED"/>
    <property type="match status" value="1"/>
</dbReference>
<evidence type="ECO:0000259" key="2">
    <source>
        <dbReference type="Pfam" id="PF00248"/>
    </source>
</evidence>
<dbReference type="InterPro" id="IPR023210">
    <property type="entry name" value="NADP_OxRdtase_dom"/>
</dbReference>
<dbReference type="Gene3D" id="3.20.20.100">
    <property type="entry name" value="NADP-dependent oxidoreductase domain"/>
    <property type="match status" value="1"/>
</dbReference>
<dbReference type="GO" id="GO:0005829">
    <property type="term" value="C:cytosol"/>
    <property type="evidence" value="ECO:0007669"/>
    <property type="project" value="UniProtKB-ARBA"/>
</dbReference>
<gene>
    <name evidence="3" type="ORF">UFOPK4237_00818</name>
</gene>
<proteinExistence type="predicted"/>
<evidence type="ECO:0000313" key="3">
    <source>
        <dbReference type="EMBL" id="CAB5038405.1"/>
    </source>
</evidence>
<evidence type="ECO:0000256" key="1">
    <source>
        <dbReference type="ARBA" id="ARBA00023002"/>
    </source>
</evidence>
<dbReference type="InterPro" id="IPR050523">
    <property type="entry name" value="AKR_Detox_Biosynth"/>
</dbReference>
<organism evidence="3">
    <name type="scientific">freshwater metagenome</name>
    <dbReference type="NCBI Taxonomy" id="449393"/>
    <lineage>
        <taxon>unclassified sequences</taxon>
        <taxon>metagenomes</taxon>
        <taxon>ecological metagenomes</taxon>
    </lineage>
</organism>